<dbReference type="InterPro" id="IPR036081">
    <property type="entry name" value="Translin_sf"/>
</dbReference>
<proteinExistence type="inferred from homology"/>
<dbReference type="EMBL" id="MLYV02001103">
    <property type="protein sequence ID" value="PSR73170.1"/>
    <property type="molecule type" value="Genomic_DNA"/>
</dbReference>
<comment type="subcellular location">
    <subcellularLocation>
        <location evidence="2">Cytoplasm</location>
    </subcellularLocation>
    <subcellularLocation>
        <location evidence="1">Nucleus</location>
    </subcellularLocation>
</comment>
<reference evidence="7 8" key="1">
    <citation type="submission" date="2018-02" db="EMBL/GenBank/DDBJ databases">
        <title>Genome sequence of the basidiomycete white-rot fungus Phlebia centrifuga.</title>
        <authorList>
            <person name="Granchi Z."/>
            <person name="Peng M."/>
            <person name="de Vries R.P."/>
            <person name="Hilden K."/>
            <person name="Makela M.R."/>
            <person name="Grigoriev I."/>
            <person name="Riley R."/>
        </authorList>
    </citation>
    <scope>NUCLEOTIDE SEQUENCE [LARGE SCALE GENOMIC DNA]</scope>
    <source>
        <strain evidence="7 8">FBCC195</strain>
    </source>
</reference>
<dbReference type="AlphaFoldDB" id="A0A2R6NLA6"/>
<sequence length="483" mass="53708">MTEDAPSDTAQSKLDTDRARRAATRGREKLREVHAIFASIRDEVRGDRFWRYQRNVSPGLQEYIEALSFAHYLETGKLVSYDEVQKSLSDEEGVPFFPLPLEDYLLGLSDLTGELMRYAISSISRRGGRTKASEVCTFVRGCKGDFEALTPYFRELRKKQVVTSQSLEKIEDEIAAYAIAVRCSEYDLPPELMDDIVARTVSTSVGSGGAESNSRKKGRNDGFEDEYDARARPPPFHHPPGLPAGLISDYRSSASLILGYIIKAIANRESKGIRLRQSPNSSPTSSPPSRNIAMTLTFEPALGVRTTLPVPRDGYASFSFKASFSSREAYEQARDEGVRVEMWTNLPVGTNEDEWHALAFQYTADNKSHVKNASASTLNAEAHDQTDASVYLNVPLSDIRVGSTFSFTYRLVHPSGAIQWLGAYGQNGELSIEDFDPRFTLADGWKFGEGDRVEGKPLESAETEVAILNNEMEWTSWAFGKVG</sequence>
<dbReference type="Proteomes" id="UP000186601">
    <property type="component" value="Unassembled WGS sequence"/>
</dbReference>
<dbReference type="STRING" id="98765.A0A2R6NLA6"/>
<dbReference type="GO" id="GO:0043565">
    <property type="term" value="F:sequence-specific DNA binding"/>
    <property type="evidence" value="ECO:0007669"/>
    <property type="project" value="InterPro"/>
</dbReference>
<keyword evidence="4" id="KW-0963">Cytoplasm</keyword>
<evidence type="ECO:0000256" key="2">
    <source>
        <dbReference type="ARBA" id="ARBA00004496"/>
    </source>
</evidence>
<dbReference type="SUPFAM" id="SSF74784">
    <property type="entry name" value="Translin"/>
    <property type="match status" value="1"/>
</dbReference>
<evidence type="ECO:0000256" key="6">
    <source>
        <dbReference type="SAM" id="MobiDB-lite"/>
    </source>
</evidence>
<keyword evidence="8" id="KW-1185">Reference proteome</keyword>
<evidence type="ECO:0000313" key="8">
    <source>
        <dbReference type="Proteomes" id="UP000186601"/>
    </source>
</evidence>
<dbReference type="Gene3D" id="1.20.58.200">
    <property type="entry name" value="Translin, domain 2"/>
    <property type="match status" value="1"/>
</dbReference>
<evidence type="ECO:0000256" key="5">
    <source>
        <dbReference type="ARBA" id="ARBA00023242"/>
    </source>
</evidence>
<dbReference type="Gene3D" id="1.20.58.190">
    <property type="entry name" value="Translin, domain 1"/>
    <property type="match status" value="1"/>
</dbReference>
<dbReference type="GO" id="GO:0005634">
    <property type="term" value="C:nucleus"/>
    <property type="evidence" value="ECO:0007669"/>
    <property type="project" value="UniProtKB-SubCell"/>
</dbReference>
<feature type="region of interest" description="Disordered" evidence="6">
    <location>
        <begin position="203"/>
        <end position="243"/>
    </location>
</feature>
<feature type="compositionally biased region" description="Low complexity" evidence="6">
    <location>
        <begin position="278"/>
        <end position="289"/>
    </location>
</feature>
<feature type="region of interest" description="Disordered" evidence="6">
    <location>
        <begin position="272"/>
        <end position="291"/>
    </location>
</feature>
<organism evidence="7 8">
    <name type="scientific">Hermanssonia centrifuga</name>
    <dbReference type="NCBI Taxonomy" id="98765"/>
    <lineage>
        <taxon>Eukaryota</taxon>
        <taxon>Fungi</taxon>
        <taxon>Dikarya</taxon>
        <taxon>Basidiomycota</taxon>
        <taxon>Agaricomycotina</taxon>
        <taxon>Agaricomycetes</taxon>
        <taxon>Polyporales</taxon>
        <taxon>Meruliaceae</taxon>
        <taxon>Hermanssonia</taxon>
    </lineage>
</organism>
<name>A0A2R6NLA6_9APHY</name>
<dbReference type="CDD" id="cd14820">
    <property type="entry name" value="TRAX"/>
    <property type="match status" value="1"/>
</dbReference>
<comment type="caution">
    <text evidence="7">The sequence shown here is derived from an EMBL/GenBank/DDBJ whole genome shotgun (WGS) entry which is preliminary data.</text>
</comment>
<accession>A0A2R6NLA6</accession>
<feature type="region of interest" description="Disordered" evidence="6">
    <location>
        <begin position="1"/>
        <end position="23"/>
    </location>
</feature>
<dbReference type="GO" id="GO:0005737">
    <property type="term" value="C:cytoplasm"/>
    <property type="evidence" value="ECO:0007669"/>
    <property type="project" value="UniProtKB-SubCell"/>
</dbReference>
<dbReference type="InterPro" id="IPR002848">
    <property type="entry name" value="Translin_fam"/>
</dbReference>
<feature type="compositionally biased region" description="Pro residues" evidence="6">
    <location>
        <begin position="232"/>
        <end position="242"/>
    </location>
</feature>
<evidence type="ECO:0000256" key="3">
    <source>
        <dbReference type="ARBA" id="ARBA00005902"/>
    </source>
</evidence>
<protein>
    <submittedName>
        <fullName evidence="7">Uncharacterized protein</fullName>
    </submittedName>
</protein>
<gene>
    <name evidence="7" type="ORF">PHLCEN_2v10982</name>
</gene>
<feature type="compositionally biased region" description="Basic and acidic residues" evidence="6">
    <location>
        <begin position="14"/>
        <end position="23"/>
    </location>
</feature>
<dbReference type="InterPro" id="IPR016069">
    <property type="entry name" value="Translin_C"/>
</dbReference>
<evidence type="ECO:0000313" key="7">
    <source>
        <dbReference type="EMBL" id="PSR73170.1"/>
    </source>
</evidence>
<keyword evidence="5" id="KW-0539">Nucleus</keyword>
<dbReference type="Pfam" id="PF01997">
    <property type="entry name" value="Translin"/>
    <property type="match status" value="1"/>
</dbReference>
<dbReference type="InterPro" id="IPR016068">
    <property type="entry name" value="Translin_N"/>
</dbReference>
<evidence type="ECO:0000256" key="1">
    <source>
        <dbReference type="ARBA" id="ARBA00004123"/>
    </source>
</evidence>
<dbReference type="PANTHER" id="PTHR10741">
    <property type="entry name" value="TRANSLIN AND TRANSLIN ASSOCIATED PROTEIN X"/>
    <property type="match status" value="1"/>
</dbReference>
<dbReference type="OrthoDB" id="31005at2759"/>
<comment type="similarity">
    <text evidence="3">Belongs to the translin family.</text>
</comment>
<evidence type="ECO:0000256" key="4">
    <source>
        <dbReference type="ARBA" id="ARBA00022490"/>
    </source>
</evidence>